<evidence type="ECO:0000256" key="5">
    <source>
        <dbReference type="ARBA" id="ARBA00022989"/>
    </source>
</evidence>
<dbReference type="RefSeq" id="WP_169626895.1">
    <property type="nucleotide sequence ID" value="NZ_JABBNT010000006.1"/>
</dbReference>
<reference evidence="8 9" key="1">
    <citation type="submission" date="2020-04" db="EMBL/GenBank/DDBJ databases">
        <title>Rhodospirillaceae bacterium KN72 isolated from deep sea.</title>
        <authorList>
            <person name="Zhang D.-C."/>
        </authorList>
    </citation>
    <scope>NUCLEOTIDE SEQUENCE [LARGE SCALE GENOMIC DNA]</scope>
    <source>
        <strain evidence="8 9">KN72</strain>
    </source>
</reference>
<gene>
    <name evidence="8" type="ORF">HH303_18545</name>
</gene>
<dbReference type="AlphaFoldDB" id="A0A7Y0E3C9"/>
<dbReference type="EMBL" id="JABBNT010000006">
    <property type="protein sequence ID" value="NMM46497.1"/>
    <property type="molecule type" value="Genomic_DNA"/>
</dbReference>
<comment type="caution">
    <text evidence="8">The sequence shown here is derived from an EMBL/GenBank/DDBJ whole genome shotgun (WGS) entry which is preliminary data.</text>
</comment>
<keyword evidence="4" id="KW-0812">Transmembrane</keyword>
<feature type="region of interest" description="Disordered" evidence="7">
    <location>
        <begin position="588"/>
        <end position="624"/>
    </location>
</feature>
<evidence type="ECO:0000256" key="2">
    <source>
        <dbReference type="ARBA" id="ARBA00008806"/>
    </source>
</evidence>
<dbReference type="Gene3D" id="3.40.50.300">
    <property type="entry name" value="P-loop containing nucleotide triphosphate hydrolases"/>
    <property type="match status" value="1"/>
</dbReference>
<dbReference type="PANTHER" id="PTHR37937">
    <property type="entry name" value="CONJUGATIVE TRANSFER: DNA TRANSPORT"/>
    <property type="match status" value="1"/>
</dbReference>
<dbReference type="GO" id="GO:0005886">
    <property type="term" value="C:plasma membrane"/>
    <property type="evidence" value="ECO:0007669"/>
    <property type="project" value="UniProtKB-SubCell"/>
</dbReference>
<evidence type="ECO:0000256" key="1">
    <source>
        <dbReference type="ARBA" id="ARBA00004651"/>
    </source>
</evidence>
<evidence type="ECO:0000256" key="3">
    <source>
        <dbReference type="ARBA" id="ARBA00022475"/>
    </source>
</evidence>
<evidence type="ECO:0000256" key="7">
    <source>
        <dbReference type="SAM" id="MobiDB-lite"/>
    </source>
</evidence>
<name>A0A7Y0E3C9_9PROT</name>
<keyword evidence="5" id="KW-1133">Transmembrane helix</keyword>
<evidence type="ECO:0000256" key="6">
    <source>
        <dbReference type="ARBA" id="ARBA00023136"/>
    </source>
</evidence>
<sequence>MIAIRLSLLSLPLLGAAFILWRWQVAIGFQWQDARWWQWLWQVLRRTGGLPAELLHPTYYAGGGMILGALVVLVLASRASAATLHGGRDSKALHGSAAWAKLRDIRRAGLFSPRGVVVGGWKTWCKIRTLRHDGPEHVMAFMPTRSGKGVGLVIPTLLTWPDSVLVLDIKGENYALTAGYRASIGQRVLRFEPTATEGSVRYNPLQEVRADTRHVIEDCQNIASMIIDPDGKGLKDFWMQSGWEWLSVVILHVLFRVRRESGRRANLHDVNRFMSAVAIDAAERTSEDNFEEFLEDMIAFRHGANWIDDEVQRGASKMRIKAHPERSGVHSSAAVQLALYADPIVSKNIEESDFRLDDLMNGEHPASLYIVIPPSDIDRLRPLTRILMNQFLRRLTSEMEFGEGRSLKGYKHRLLLMLDEFTSIGKLEIFERALAFMAGYGLKAFIIIQDLRQLRKEYGRDESITANCHIRIAAAPNEVETAETLSKMAGTTTVVQRKRSRSGNPGVAIGSVSESLQETTRPLLTVDECMKLRGLEKDRKGNAKRAGDMLIFPAGSPPILGRQTLYFQDKELLRRARMPAHGPGVEIEEAAPSEPAAPPAPLSSAATLSPVDRYEQALNGGGTA</sequence>
<proteinExistence type="inferred from homology"/>
<comment type="subcellular location">
    <subcellularLocation>
        <location evidence="1">Cell membrane</location>
        <topology evidence="1">Multi-pass membrane protein</topology>
    </subcellularLocation>
</comment>
<dbReference type="PANTHER" id="PTHR37937:SF1">
    <property type="entry name" value="CONJUGATIVE TRANSFER: DNA TRANSPORT"/>
    <property type="match status" value="1"/>
</dbReference>
<dbReference type="InterPro" id="IPR051539">
    <property type="entry name" value="T4SS-coupling_protein"/>
</dbReference>
<keyword evidence="9" id="KW-1185">Reference proteome</keyword>
<evidence type="ECO:0000313" key="8">
    <source>
        <dbReference type="EMBL" id="NMM46497.1"/>
    </source>
</evidence>
<dbReference type="Pfam" id="PF02534">
    <property type="entry name" value="T4SS-DNA_transf"/>
    <property type="match status" value="1"/>
</dbReference>
<dbReference type="Proteomes" id="UP000539372">
    <property type="component" value="Unassembled WGS sequence"/>
</dbReference>
<dbReference type="CDD" id="cd01127">
    <property type="entry name" value="TrwB_TraG_TraD_VirD4"/>
    <property type="match status" value="2"/>
</dbReference>
<evidence type="ECO:0000313" key="9">
    <source>
        <dbReference type="Proteomes" id="UP000539372"/>
    </source>
</evidence>
<dbReference type="InterPro" id="IPR003688">
    <property type="entry name" value="TraG/VirD4"/>
</dbReference>
<protein>
    <submittedName>
        <fullName evidence="8">Type IV secretory system conjugative DNA transfer family protein</fullName>
    </submittedName>
</protein>
<comment type="similarity">
    <text evidence="2">Belongs to the VirD4/TraG family.</text>
</comment>
<dbReference type="SUPFAM" id="SSF52540">
    <property type="entry name" value="P-loop containing nucleoside triphosphate hydrolases"/>
    <property type="match status" value="1"/>
</dbReference>
<keyword evidence="6" id="KW-0472">Membrane</keyword>
<keyword evidence="3" id="KW-1003">Cell membrane</keyword>
<organism evidence="8 9">
    <name type="scientific">Pacificispira spongiicola</name>
    <dbReference type="NCBI Taxonomy" id="2729598"/>
    <lineage>
        <taxon>Bacteria</taxon>
        <taxon>Pseudomonadati</taxon>
        <taxon>Pseudomonadota</taxon>
        <taxon>Alphaproteobacteria</taxon>
        <taxon>Rhodospirillales</taxon>
        <taxon>Rhodospirillaceae</taxon>
        <taxon>Pacificispira</taxon>
    </lineage>
</organism>
<evidence type="ECO:0000256" key="4">
    <source>
        <dbReference type="ARBA" id="ARBA00022692"/>
    </source>
</evidence>
<accession>A0A7Y0E3C9</accession>
<dbReference type="InterPro" id="IPR027417">
    <property type="entry name" value="P-loop_NTPase"/>
</dbReference>